<reference evidence="1 2" key="1">
    <citation type="journal article" date="2020" name="Phytopathology">
        <title>Genome Sequence Resources of Colletotrichum truncatum, C. plurivorum, C. musicola, and C. sojae: Four Species Pathogenic to Soybean (Glycine max).</title>
        <authorList>
            <person name="Rogerio F."/>
            <person name="Boufleur T.R."/>
            <person name="Ciampi-Guillardi M."/>
            <person name="Sukno S.A."/>
            <person name="Thon M.R."/>
            <person name="Massola Junior N.S."/>
            <person name="Baroncelli R."/>
        </authorList>
    </citation>
    <scope>NUCLEOTIDE SEQUENCE [LARGE SCALE GENOMIC DNA]</scope>
    <source>
        <strain evidence="1 2">CMES1059</strain>
    </source>
</reference>
<keyword evidence="2" id="KW-1185">Reference proteome</keyword>
<dbReference type="Proteomes" id="UP000805649">
    <property type="component" value="Unassembled WGS sequence"/>
</dbReference>
<protein>
    <submittedName>
        <fullName evidence="1">Uncharacterized protein</fullName>
    </submittedName>
</protein>
<gene>
    <name evidence="1" type="ORF">CTRU02_203991</name>
</gene>
<evidence type="ECO:0000313" key="2">
    <source>
        <dbReference type="Proteomes" id="UP000805649"/>
    </source>
</evidence>
<sequence>MSRALDKHVIAALKQGDHEKIFDDIAGLFEKRRDEYLLEIEILGRSHPLGPDETFLRDGNAVAVHKLRLVQAFLVARQILQKHLTDGSMQADKLRSATSVLLLMDPEHLTAANTRKRLLRKELSSEGDVASALTQEKWFVDSLLTSRLHRHTKSPTLWSHRRWLLQQFREAGLAVAVQQDVEAIVMIAGERHPRNYYAWTHARWLAKAFLTPSEHDGLVSLIHSVKKWAFRHHIDISGWSFLAHLLEETQRKNNDETFLSVFKETLELVESLQWTNESVWWFLRTVGSSTALGLAGREELIKVEEKLEAITAEGSMELNVLRSARKWSDVYGSQGHVDVPCASGQACG</sequence>
<organism evidence="1 2">
    <name type="scientific">Colletotrichum truncatum</name>
    <name type="common">Anthracnose fungus</name>
    <name type="synonym">Colletotrichum capsici</name>
    <dbReference type="NCBI Taxonomy" id="5467"/>
    <lineage>
        <taxon>Eukaryota</taxon>
        <taxon>Fungi</taxon>
        <taxon>Dikarya</taxon>
        <taxon>Ascomycota</taxon>
        <taxon>Pezizomycotina</taxon>
        <taxon>Sordariomycetes</taxon>
        <taxon>Hypocreomycetidae</taxon>
        <taxon>Glomerellales</taxon>
        <taxon>Glomerellaceae</taxon>
        <taxon>Colletotrichum</taxon>
        <taxon>Colletotrichum truncatum species complex</taxon>
    </lineage>
</organism>
<accession>A0ACC3ZAU1</accession>
<comment type="caution">
    <text evidence="1">The sequence shown here is derived from an EMBL/GenBank/DDBJ whole genome shotgun (WGS) entry which is preliminary data.</text>
</comment>
<name>A0ACC3ZAU1_COLTU</name>
<evidence type="ECO:0000313" key="1">
    <source>
        <dbReference type="EMBL" id="KAL0941228.1"/>
    </source>
</evidence>
<proteinExistence type="predicted"/>
<dbReference type="EMBL" id="VUJX02000002">
    <property type="protein sequence ID" value="KAL0941228.1"/>
    <property type="molecule type" value="Genomic_DNA"/>
</dbReference>